<dbReference type="InterPro" id="IPR000873">
    <property type="entry name" value="AMP-dep_synth/lig_dom"/>
</dbReference>
<keyword evidence="7" id="KW-0511">Multifunctional enzyme</keyword>
<dbReference type="PANTHER" id="PTHR45527">
    <property type="entry name" value="NONRIBOSOMAL PEPTIDE SYNTHETASE"/>
    <property type="match status" value="1"/>
</dbReference>
<feature type="domain" description="Carrier" evidence="8">
    <location>
        <begin position="2021"/>
        <end position="2096"/>
    </location>
</feature>
<dbReference type="SUPFAM" id="SSF47336">
    <property type="entry name" value="ACP-like"/>
    <property type="match status" value="2"/>
</dbReference>
<evidence type="ECO:0000256" key="7">
    <source>
        <dbReference type="ARBA" id="ARBA00023268"/>
    </source>
</evidence>
<dbReference type="PROSITE" id="PS00455">
    <property type="entry name" value="AMP_BINDING"/>
    <property type="match status" value="2"/>
</dbReference>
<accession>A0ABN8GDY3</accession>
<dbReference type="CDD" id="cd19531">
    <property type="entry name" value="LCL_NRPS-like"/>
    <property type="match status" value="2"/>
</dbReference>
<keyword evidence="10" id="KW-1185">Reference proteome</keyword>
<dbReference type="Pfam" id="PF00550">
    <property type="entry name" value="PP-binding"/>
    <property type="match status" value="2"/>
</dbReference>
<keyword evidence="3" id="KW-0596">Phosphopantetheine</keyword>
<evidence type="ECO:0000256" key="3">
    <source>
        <dbReference type="ARBA" id="ARBA00022450"/>
    </source>
</evidence>
<organism evidence="9 10">
    <name type="scientific">Paenibacillus plantiphilus</name>
    <dbReference type="NCBI Taxonomy" id="2905650"/>
    <lineage>
        <taxon>Bacteria</taxon>
        <taxon>Bacillati</taxon>
        <taxon>Bacillota</taxon>
        <taxon>Bacilli</taxon>
        <taxon>Bacillales</taxon>
        <taxon>Paenibacillaceae</taxon>
        <taxon>Paenibacillus</taxon>
    </lineage>
</organism>
<dbReference type="InterPro" id="IPR020845">
    <property type="entry name" value="AMP-binding_CS"/>
</dbReference>
<dbReference type="InterPro" id="IPR001242">
    <property type="entry name" value="Condensation_dom"/>
</dbReference>
<evidence type="ECO:0000256" key="4">
    <source>
        <dbReference type="ARBA" id="ARBA00022553"/>
    </source>
</evidence>
<dbReference type="InterPro" id="IPR036736">
    <property type="entry name" value="ACP-like_sf"/>
</dbReference>
<keyword evidence="4" id="KW-0597">Phosphoprotein</keyword>
<dbReference type="InterPro" id="IPR020806">
    <property type="entry name" value="PKS_PP-bd"/>
</dbReference>
<dbReference type="NCBIfam" id="NF003417">
    <property type="entry name" value="PRK04813.1"/>
    <property type="match status" value="2"/>
</dbReference>
<keyword evidence="6" id="KW-0045">Antibiotic biosynthesis</keyword>
<comment type="similarity">
    <text evidence="2">Belongs to the ATP-dependent AMP-binding enzyme family.</text>
</comment>
<proteinExistence type="inferred from homology"/>
<sequence length="2554" mass="286821">MKQKQGIQNIYTLTPMQQGMLFHSLLDEQSSSYLTQTSFEIKGDFNVSIFTEAFNHLIQRHDILRTVFHFDKAEKPLQIVLTKRKLNVPYTDISELDEHIQKEYLNDYKLRDSQFMFDLKKDLLVRIAVFKTAQESYHVVWTHHHILMDGWCLTTLSSEVFTIYEALKNGSEVSLPPVTSYSTYIKWMSERNSEESSVFWKAYLSNYDESISLPKYRDKSMYKDHGYRKNSKKRLVLDEEISKQLLDVAHHVDVTLNVVIQGIWGMLLQKYNNCSDVVFGTVVSGRPPHIPGIEQMVGLFINTIPVRIQADETTRIQELFKKLQEKSLLAVDHHYHPLFEIQANSEVKQGLFDHIMAFENYPIGEEIEKNARNGLGFQIYNFQHDEETNYDFNITVTPGSSIAIEFIYNPAVFDEGMLDRLQGHVRQLIHAVVNEQDALVKDIVLLTNDEINLYMNKFNDTKAEYPSDRTVHSLFEEQVRKTPDHVAVVHEEERLTYAELNARANRLAHALREQGVGPDEIVGLLMECSVDMIVGILGILKAGGAYLPIDPDYPAERIRYMFEDSGIRVLLVEEGTSKVAARCGGTVLLLHAMNLEGYPDTNPEVCSDADAEQLVYVIYTSGSTGRPKGVMVEHRGAANALQWRSEAYHLGEDDCVLQLFSFAFDGFVTSFFTGIVSGASVVLLGANEARNPVVIKQAIAKNGVTHFICVPSLYGAILDELTAEEARMLRVVTLAGERVTSNIVEKSLAVSGTLELVNEYGPTENSVVTTYYRHMERAERPLIGKPVANQHVYIVDRAGKLQPLGVPGELCIGGAGLARGYLNNQELTAERFVANPFVPGERLYKTGDWARWLPDGNIEYLGRIDEQVKIRGYRIELGEIEAAILQEPSVREAAVMAKEDRDGSLFLCAYIAAAAGKEGEAAAEVKASLQRKLPAYMVPSSFVALEKLPLTANGKLDRKALPEPEQGLAGVSYEAPSTAMEAGLAKLWEDILGVERIGAADNFFDRGGHSLRAMTLLSRMHKEWNVQMPLKTIFESPTLRGLAQAIEGLAENPYAAIEPVERRAYYPVSPAQRRMLILQQLEGAEVSYNMPGVLTMAGPLDRSRLETAFARLVARHESLRTSFEWVDGEPVQRVHEAIPFTIFWESCSEGEVASRVEAFIRPFDLETAPLLRVGLLRLAEERHVLLYDMHHIISDGVSMGVLEQEFAALYRGDDLTPLRIQYKDYAVWQNERLGAEELAKQEDYWKDVFSGELPVLAMPTDHARPAVRSFEGDGIGFTVEAELVERLRQVGADQGATLYMVLLAAYTALLSKYTGQVDIVVGTPVAGRPHADLEQMIGMFVGTLALRNYPSGEKRFAAFVEEVKQRVLQAFAHQDYPFEELVEKLDLARDRSRNPLFDTMFVLQNLERQEAELEGLLLSPYAAGNGVAKFDLTLTAEEGAAGLYFTLDYSTALYEQKTMERLAGHFSRLLEQLAANPNMKLADIELLDEAEKTQLLERFNDTGASYPSDRTIHSLFEEQVRKTPDHVAVIHEEDRLTYAELNARANRLAHTLREQGVGPDEIVGLMLERSVDMIVGILGILKAGGAYLPIDPDYPAERICYILGDSEARLLVTAERWKEKAGGHAIGTVLLDDERMYAGVENGELEEVNGPTDLAYVIYTSGSTGKPKGAMIEHRSVINRLKWMQEKYPLRADDVILQKTPYTFDVSVWELLWWSLEGAKVCLLKPGGEKDPGLIADTIAAHGITVMHAVPSMLNAFLEYVESVTGSLEKTVSLRQVFASGEALKVEQAKRFGRMIGGAQLSNLYGPTEATVDVTSFDCDMDELERMCIGKPIYNTSLYIVDRVGKLQPLGVPGELCIGGVGLARGYLNRPELTAEKFVANPFVPGERLYKTGDWARWLPDGNIEYLGRIDEQVKIRGYRIELGEIEAAILQEPTVREAAVMAKEDRDGSLYLCAYIAAAAGKEGEAAAEVKASLQRKLPVYMVPSYFVSLEKLPLTVNGKLDRKALPEPEQGLAGEPYEAPSTVMEAQLAKLWADILGVERIGAADNFFDRGGHSLRAMTLLSRIHKEWNVQVPLKAIFESPTVRGLAQAIEGLDENPYAAIEPVEGRSHYPVSPAQRRMLILQQLEGAEVSYNIPGVLMMEGPLDRSRLETVFARMVERHESLRTSFEWVDGEPMQRVHEAVPLTIFCESCSEEEVASQVEAFIRPFDLETAPLLRVGLLHLSEERHVLLYDMHHIISDGVSMTVLVKEFTNLYDRNERIPLRIQYKDYAVWQNILLASGEMVNQEMYWMSVFSDEIPVLAMPTDFPRSVVPSFAGGQISFSIDEELTEKLRRLAFENSATLYMVLLAAYTALLSKYTGQEDIIVGTPIASRSHADLENMIGMLTNTLAMRNYPASGKSFSEFLAEVKENALKAYTNQDFPFDRLIEKIDHSRGLSRNPLFDVMFALQNTEDNGIEIDLLKVTVMNYEVEKAKFELELGGIESSKEIEFILKYRSGLYLRKTMELFTQRFISMLEQIVKEPFKALCEMDVFGREEIEHLSHGREELSVLFDF</sequence>
<evidence type="ECO:0000259" key="8">
    <source>
        <dbReference type="PROSITE" id="PS50075"/>
    </source>
</evidence>
<dbReference type="Gene3D" id="2.30.38.10">
    <property type="entry name" value="Luciferase, Domain 3"/>
    <property type="match status" value="2"/>
</dbReference>
<dbReference type="InterPro" id="IPR023213">
    <property type="entry name" value="CAT-like_dom_sf"/>
</dbReference>
<dbReference type="Gene3D" id="3.30.300.30">
    <property type="match status" value="2"/>
</dbReference>
<evidence type="ECO:0000256" key="1">
    <source>
        <dbReference type="ARBA" id="ARBA00001957"/>
    </source>
</evidence>
<evidence type="ECO:0000256" key="5">
    <source>
        <dbReference type="ARBA" id="ARBA00022737"/>
    </source>
</evidence>
<dbReference type="EMBL" id="CAKMMF010000012">
    <property type="protein sequence ID" value="CAH1206501.1"/>
    <property type="molecule type" value="Genomic_DNA"/>
</dbReference>
<keyword evidence="5" id="KW-0677">Repeat</keyword>
<evidence type="ECO:0000313" key="10">
    <source>
        <dbReference type="Proteomes" id="UP000838686"/>
    </source>
</evidence>
<dbReference type="Pfam" id="PF13193">
    <property type="entry name" value="AMP-binding_C"/>
    <property type="match status" value="2"/>
</dbReference>
<dbReference type="Gene3D" id="3.30.559.30">
    <property type="entry name" value="Nonribosomal peptide synthetase, condensation domain"/>
    <property type="match status" value="3"/>
</dbReference>
<dbReference type="InterPro" id="IPR010071">
    <property type="entry name" value="AA_adenyl_dom"/>
</dbReference>
<dbReference type="Pfam" id="PF00501">
    <property type="entry name" value="AMP-binding"/>
    <property type="match status" value="2"/>
</dbReference>
<dbReference type="CDD" id="cd19543">
    <property type="entry name" value="DCL_NRPS"/>
    <property type="match status" value="1"/>
</dbReference>
<reference evidence="9" key="1">
    <citation type="submission" date="2022-01" db="EMBL/GenBank/DDBJ databases">
        <authorList>
            <person name="Criscuolo A."/>
        </authorList>
    </citation>
    <scope>NUCLEOTIDE SEQUENCE</scope>
    <source>
        <strain evidence="9">CIP111893</strain>
    </source>
</reference>
<dbReference type="InterPro" id="IPR025110">
    <property type="entry name" value="AMP-bd_C"/>
</dbReference>
<comment type="cofactor">
    <cofactor evidence="1">
        <name>pantetheine 4'-phosphate</name>
        <dbReference type="ChEBI" id="CHEBI:47942"/>
    </cofactor>
</comment>
<dbReference type="PROSITE" id="PS50075">
    <property type="entry name" value="CARRIER"/>
    <property type="match status" value="2"/>
</dbReference>
<dbReference type="PANTHER" id="PTHR45527:SF1">
    <property type="entry name" value="FATTY ACID SYNTHASE"/>
    <property type="match status" value="1"/>
</dbReference>
<dbReference type="NCBIfam" id="TIGR01733">
    <property type="entry name" value="AA-adenyl-dom"/>
    <property type="match status" value="2"/>
</dbReference>
<dbReference type="SUPFAM" id="SSF56801">
    <property type="entry name" value="Acetyl-CoA synthetase-like"/>
    <property type="match status" value="2"/>
</dbReference>
<gene>
    <name evidence="9" type="primary">grsB</name>
    <name evidence="9" type="ORF">PAECIP111893_02582</name>
</gene>
<name>A0ABN8GDY3_9BACL</name>
<feature type="domain" description="Carrier" evidence="8">
    <location>
        <begin position="975"/>
        <end position="1050"/>
    </location>
</feature>
<dbReference type="RefSeq" id="WP_290370410.1">
    <property type="nucleotide sequence ID" value="NZ_CAKMMF010000012.1"/>
</dbReference>
<dbReference type="Gene3D" id="1.10.1200.10">
    <property type="entry name" value="ACP-like"/>
    <property type="match status" value="2"/>
</dbReference>
<evidence type="ECO:0000313" key="9">
    <source>
        <dbReference type="EMBL" id="CAH1206501.1"/>
    </source>
</evidence>
<comment type="caution">
    <text evidence="9">The sequence shown here is derived from an EMBL/GenBank/DDBJ whole genome shotgun (WGS) entry which is preliminary data.</text>
</comment>
<protein>
    <submittedName>
        <fullName evidence="9">Gramicidin S synthase 2</fullName>
    </submittedName>
</protein>
<dbReference type="Gene3D" id="3.40.50.980">
    <property type="match status" value="4"/>
</dbReference>
<evidence type="ECO:0000256" key="6">
    <source>
        <dbReference type="ARBA" id="ARBA00023194"/>
    </source>
</evidence>
<dbReference type="Pfam" id="PF00668">
    <property type="entry name" value="Condensation"/>
    <property type="match status" value="3"/>
</dbReference>
<evidence type="ECO:0000256" key="2">
    <source>
        <dbReference type="ARBA" id="ARBA00006432"/>
    </source>
</evidence>
<dbReference type="SUPFAM" id="SSF52777">
    <property type="entry name" value="CoA-dependent acyltransferases"/>
    <property type="match status" value="6"/>
</dbReference>
<dbReference type="InterPro" id="IPR045851">
    <property type="entry name" value="AMP-bd_C_sf"/>
</dbReference>
<dbReference type="Proteomes" id="UP000838686">
    <property type="component" value="Unassembled WGS sequence"/>
</dbReference>
<dbReference type="InterPro" id="IPR009081">
    <property type="entry name" value="PP-bd_ACP"/>
</dbReference>
<dbReference type="CDD" id="cd05930">
    <property type="entry name" value="A_NRPS"/>
    <property type="match status" value="2"/>
</dbReference>
<dbReference type="Gene3D" id="3.30.559.10">
    <property type="entry name" value="Chloramphenicol acetyltransferase-like domain"/>
    <property type="match status" value="3"/>
</dbReference>
<dbReference type="SMART" id="SM00823">
    <property type="entry name" value="PKS_PP"/>
    <property type="match status" value="2"/>
</dbReference>